<keyword evidence="3" id="KW-0012">Acyltransferase</keyword>
<dbReference type="SUPFAM" id="SSF55729">
    <property type="entry name" value="Acyl-CoA N-acyltransferases (Nat)"/>
    <property type="match status" value="1"/>
</dbReference>
<organism evidence="5 6">
    <name type="scientific">Zavarzinia aquatilis</name>
    <dbReference type="NCBI Taxonomy" id="2211142"/>
    <lineage>
        <taxon>Bacteria</taxon>
        <taxon>Pseudomonadati</taxon>
        <taxon>Pseudomonadota</taxon>
        <taxon>Alphaproteobacteria</taxon>
        <taxon>Rhodospirillales</taxon>
        <taxon>Zavarziniaceae</taxon>
        <taxon>Zavarzinia</taxon>
    </lineage>
</organism>
<keyword evidence="6" id="KW-1185">Reference proteome</keyword>
<dbReference type="Gene3D" id="3.40.630.30">
    <property type="match status" value="1"/>
</dbReference>
<sequence length="162" mass="17180">MASSAIRLATSEDAGAIHAMILGIGAVLGQAHKIAGTVEDIRRWGFGPDPAFEALIAEEGGRPVGLCLYFRSFSTWRGRPGAYVQDLYVDPACRGGGWGRRLLAACAARSAETGGAYIRLSVDAANIAAQGFYARAGFRHAADDLIHQIDGEDFQRLAGEVD</sequence>
<dbReference type="OrthoDB" id="9805924at2"/>
<comment type="similarity">
    <text evidence="1">Belongs to the acetyltransferase family.</text>
</comment>
<dbReference type="FunFam" id="3.40.630.30:FF:000064">
    <property type="entry name" value="GNAT family acetyltransferase"/>
    <property type="match status" value="1"/>
</dbReference>
<dbReference type="CDD" id="cd04301">
    <property type="entry name" value="NAT_SF"/>
    <property type="match status" value="1"/>
</dbReference>
<protein>
    <submittedName>
        <fullName evidence="5">N-acetyltransferase</fullName>
    </submittedName>
</protein>
<dbReference type="Proteomes" id="UP000245461">
    <property type="component" value="Unassembled WGS sequence"/>
</dbReference>
<reference evidence="5 6" key="1">
    <citation type="submission" date="2018-05" db="EMBL/GenBank/DDBJ databases">
        <title>Zavarzinia sp. HR-AS.</title>
        <authorList>
            <person name="Lee Y."/>
            <person name="Jeon C.O."/>
        </authorList>
    </citation>
    <scope>NUCLEOTIDE SEQUENCE [LARGE SCALE GENOMIC DNA]</scope>
    <source>
        <strain evidence="5 6">HR-AS</strain>
    </source>
</reference>
<dbReference type="GO" id="GO:0008080">
    <property type="term" value="F:N-acetyltransferase activity"/>
    <property type="evidence" value="ECO:0007669"/>
    <property type="project" value="TreeGrafter"/>
</dbReference>
<dbReference type="PROSITE" id="PS51186">
    <property type="entry name" value="GNAT"/>
    <property type="match status" value="1"/>
</dbReference>
<dbReference type="AlphaFoldDB" id="A0A317EH61"/>
<feature type="domain" description="N-acetyltransferase" evidence="4">
    <location>
        <begin position="4"/>
        <end position="159"/>
    </location>
</feature>
<gene>
    <name evidence="5" type="ORF">DKG74_00090</name>
</gene>
<evidence type="ECO:0000313" key="6">
    <source>
        <dbReference type="Proteomes" id="UP000245461"/>
    </source>
</evidence>
<dbReference type="RefSeq" id="WP_109901395.1">
    <property type="nucleotide sequence ID" value="NZ_QGLE01000001.1"/>
</dbReference>
<evidence type="ECO:0000256" key="3">
    <source>
        <dbReference type="ARBA" id="ARBA00023315"/>
    </source>
</evidence>
<dbReference type="PANTHER" id="PTHR10545">
    <property type="entry name" value="DIAMINE N-ACETYLTRANSFERASE"/>
    <property type="match status" value="1"/>
</dbReference>
<evidence type="ECO:0000256" key="2">
    <source>
        <dbReference type="ARBA" id="ARBA00022679"/>
    </source>
</evidence>
<dbReference type="Pfam" id="PF00583">
    <property type="entry name" value="Acetyltransf_1"/>
    <property type="match status" value="1"/>
</dbReference>
<dbReference type="InterPro" id="IPR016181">
    <property type="entry name" value="Acyl_CoA_acyltransferase"/>
</dbReference>
<evidence type="ECO:0000259" key="4">
    <source>
        <dbReference type="PROSITE" id="PS51186"/>
    </source>
</evidence>
<dbReference type="EMBL" id="QGLE01000001">
    <property type="protein sequence ID" value="PWR25420.1"/>
    <property type="molecule type" value="Genomic_DNA"/>
</dbReference>
<evidence type="ECO:0000313" key="5">
    <source>
        <dbReference type="EMBL" id="PWR25420.1"/>
    </source>
</evidence>
<evidence type="ECO:0000256" key="1">
    <source>
        <dbReference type="ARBA" id="ARBA00008694"/>
    </source>
</evidence>
<keyword evidence="2 5" id="KW-0808">Transferase</keyword>
<accession>A0A317EH61</accession>
<proteinExistence type="inferred from homology"/>
<dbReference type="PANTHER" id="PTHR10545:SF29">
    <property type="entry name" value="GH14572P-RELATED"/>
    <property type="match status" value="1"/>
</dbReference>
<comment type="caution">
    <text evidence="5">The sequence shown here is derived from an EMBL/GenBank/DDBJ whole genome shotgun (WGS) entry which is preliminary data.</text>
</comment>
<dbReference type="InterPro" id="IPR000182">
    <property type="entry name" value="GNAT_dom"/>
</dbReference>
<dbReference type="InterPro" id="IPR051016">
    <property type="entry name" value="Diverse_Substrate_AcTransf"/>
</dbReference>
<name>A0A317EH61_9PROT</name>